<evidence type="ECO:0000256" key="2">
    <source>
        <dbReference type="ARBA" id="ARBA00023125"/>
    </source>
</evidence>
<evidence type="ECO:0000313" key="9">
    <source>
        <dbReference type="Proteomes" id="UP000053144"/>
    </source>
</evidence>
<feature type="domain" description="PPC" evidence="6">
    <location>
        <begin position="27"/>
        <end position="173"/>
    </location>
</feature>
<gene>
    <name evidence="7" type="ORF">HKW66_Vig0180300</name>
    <name evidence="8" type="ORF">LR48_Vigan10g062900</name>
</gene>
<reference evidence="9" key="1">
    <citation type="journal article" date="2015" name="Proc. Natl. Acad. Sci. U.S.A.">
        <title>Genome sequencing of adzuki bean (Vigna angularis) provides insight into high starch and low fat accumulation and domestication.</title>
        <authorList>
            <person name="Yang K."/>
            <person name="Tian Z."/>
            <person name="Chen C."/>
            <person name="Luo L."/>
            <person name="Zhao B."/>
            <person name="Wang Z."/>
            <person name="Yu L."/>
            <person name="Li Y."/>
            <person name="Sun Y."/>
            <person name="Li W."/>
            <person name="Chen Y."/>
            <person name="Li Y."/>
            <person name="Zhang Y."/>
            <person name="Ai D."/>
            <person name="Zhao J."/>
            <person name="Shang C."/>
            <person name="Ma Y."/>
            <person name="Wu B."/>
            <person name="Wang M."/>
            <person name="Gao L."/>
            <person name="Sun D."/>
            <person name="Zhang P."/>
            <person name="Guo F."/>
            <person name="Wang W."/>
            <person name="Li Y."/>
            <person name="Wang J."/>
            <person name="Varshney R.K."/>
            <person name="Wang J."/>
            <person name="Ling H.Q."/>
            <person name="Wan P."/>
        </authorList>
    </citation>
    <scope>NUCLEOTIDE SEQUENCE</scope>
    <source>
        <strain evidence="9">cv. Jingnong 6</strain>
    </source>
</reference>
<reference evidence="7 10" key="3">
    <citation type="submission" date="2020-05" db="EMBL/GenBank/DDBJ databases">
        <title>Vigna angularis (adzuki bean) Var. LongXiaoDou No. 4 denovo assembly.</title>
        <authorList>
            <person name="Xiang H."/>
        </authorList>
    </citation>
    <scope>NUCLEOTIDE SEQUENCE [LARGE SCALE GENOMIC DNA]</scope>
    <source>
        <tissue evidence="7">Leaf</tissue>
    </source>
</reference>
<dbReference type="Gramene" id="KOM54737">
    <property type="protein sequence ID" value="KOM54737"/>
    <property type="gene ID" value="LR48_Vigan10g062900"/>
</dbReference>
<dbReference type="Proteomes" id="UP000053144">
    <property type="component" value="Chromosome 10"/>
</dbReference>
<dbReference type="Pfam" id="PF03479">
    <property type="entry name" value="PCC"/>
    <property type="match status" value="1"/>
</dbReference>
<evidence type="ECO:0000259" key="6">
    <source>
        <dbReference type="PROSITE" id="PS51742"/>
    </source>
</evidence>
<feature type="compositionally biased region" description="Polar residues" evidence="5">
    <location>
        <begin position="18"/>
        <end position="28"/>
    </location>
</feature>
<keyword evidence="2" id="KW-0238">DNA-binding</keyword>
<dbReference type="Gene3D" id="3.30.1330.80">
    <property type="entry name" value="Hypothetical protein, similar to alpha- acetolactate decarboxylase, domain 2"/>
    <property type="match status" value="1"/>
</dbReference>
<keyword evidence="1" id="KW-0805">Transcription regulation</keyword>
<dbReference type="AlphaFoldDB" id="A0A0L9VIK1"/>
<evidence type="ECO:0000256" key="3">
    <source>
        <dbReference type="ARBA" id="ARBA00023163"/>
    </source>
</evidence>
<feature type="region of interest" description="Disordered" evidence="5">
    <location>
        <begin position="1"/>
        <end position="28"/>
    </location>
</feature>
<dbReference type="OrthoDB" id="1911285at2759"/>
<organism evidence="8 9">
    <name type="scientific">Phaseolus angularis</name>
    <name type="common">Azuki bean</name>
    <name type="synonym">Vigna angularis</name>
    <dbReference type="NCBI Taxonomy" id="3914"/>
    <lineage>
        <taxon>Eukaryota</taxon>
        <taxon>Viridiplantae</taxon>
        <taxon>Streptophyta</taxon>
        <taxon>Embryophyta</taxon>
        <taxon>Tracheophyta</taxon>
        <taxon>Spermatophyta</taxon>
        <taxon>Magnoliopsida</taxon>
        <taxon>eudicotyledons</taxon>
        <taxon>Gunneridae</taxon>
        <taxon>Pentapetalae</taxon>
        <taxon>rosids</taxon>
        <taxon>fabids</taxon>
        <taxon>Fabales</taxon>
        <taxon>Fabaceae</taxon>
        <taxon>Papilionoideae</taxon>
        <taxon>50 kb inversion clade</taxon>
        <taxon>NPAAA clade</taxon>
        <taxon>indigoferoid/millettioid clade</taxon>
        <taxon>Phaseoleae</taxon>
        <taxon>Vigna</taxon>
    </lineage>
</organism>
<dbReference type="CDD" id="cd11378">
    <property type="entry name" value="DUF296"/>
    <property type="match status" value="1"/>
</dbReference>
<sequence>MIPPARKPTNGLKKKSRSTSPMDESPESSVNVFTFNVAPNSDVMECISDIASRDQVSVTVISATGKINKVTLQSSTNGEPDLMLHGPLTLVSLTGSYLYNNQYTLHPGATPPLSLSFGINLSTIGGKVFCGVVGGTVIAGENVKITVSTYTNPNILKYSAEGQEDGDNDNNDNENDKNNNFGDEQ</sequence>
<dbReference type="GO" id="GO:0005634">
    <property type="term" value="C:nucleus"/>
    <property type="evidence" value="ECO:0007669"/>
    <property type="project" value="TreeGrafter"/>
</dbReference>
<proteinExistence type="predicted"/>
<dbReference type="Proteomes" id="UP000743370">
    <property type="component" value="Unassembled WGS sequence"/>
</dbReference>
<dbReference type="SUPFAM" id="SSF117856">
    <property type="entry name" value="AF0104/ALDC/Ptd012-like"/>
    <property type="match status" value="1"/>
</dbReference>
<dbReference type="STRING" id="3914.A0A0L9VIK1"/>
<dbReference type="PANTHER" id="PTHR31100:SF63">
    <property type="entry name" value="AT-HOOK MOTIF NUCLEAR-LOCALIZED PROTEIN"/>
    <property type="match status" value="1"/>
</dbReference>
<name>A0A0L9VIK1_PHAAN</name>
<keyword evidence="4" id="KW-0539">Nucleus</keyword>
<dbReference type="EMBL" id="CM003380">
    <property type="protein sequence ID" value="KOM54737.1"/>
    <property type="molecule type" value="Genomic_DNA"/>
</dbReference>
<dbReference type="GO" id="GO:0003680">
    <property type="term" value="F:minor groove of adenine-thymine-rich DNA binding"/>
    <property type="evidence" value="ECO:0007669"/>
    <property type="project" value="InterPro"/>
</dbReference>
<dbReference type="OMA" id="DVMECIS"/>
<keyword evidence="3" id="KW-0804">Transcription</keyword>
<protein>
    <recommendedName>
        <fullName evidence="6">PPC domain-containing protein</fullName>
    </recommendedName>
</protein>
<evidence type="ECO:0000256" key="5">
    <source>
        <dbReference type="SAM" id="MobiDB-lite"/>
    </source>
</evidence>
<dbReference type="InterPro" id="IPR014476">
    <property type="entry name" value="AHL15-29"/>
</dbReference>
<evidence type="ECO:0000256" key="1">
    <source>
        <dbReference type="ARBA" id="ARBA00023015"/>
    </source>
</evidence>
<accession>A0A0L9VIK1</accession>
<evidence type="ECO:0000256" key="4">
    <source>
        <dbReference type="ARBA" id="ARBA00023242"/>
    </source>
</evidence>
<evidence type="ECO:0000313" key="7">
    <source>
        <dbReference type="EMBL" id="KAG2394592.1"/>
    </source>
</evidence>
<reference evidence="8" key="2">
    <citation type="submission" date="2015-02" db="EMBL/GenBank/DDBJ databases">
        <authorList>
            <person name="Chooi Y.-H."/>
        </authorList>
    </citation>
    <scope>NUCLEOTIDE SEQUENCE</scope>
    <source>
        <tissue evidence="8">Seedling</tissue>
    </source>
</reference>
<evidence type="ECO:0000313" key="8">
    <source>
        <dbReference type="EMBL" id="KOM54737.1"/>
    </source>
</evidence>
<dbReference type="EMBL" id="JABFOF010000006">
    <property type="protein sequence ID" value="KAG2394592.1"/>
    <property type="molecule type" value="Genomic_DNA"/>
</dbReference>
<feature type="region of interest" description="Disordered" evidence="5">
    <location>
        <begin position="159"/>
        <end position="185"/>
    </location>
</feature>
<evidence type="ECO:0000313" key="10">
    <source>
        <dbReference type="Proteomes" id="UP000743370"/>
    </source>
</evidence>
<feature type="compositionally biased region" description="Acidic residues" evidence="5">
    <location>
        <begin position="162"/>
        <end position="173"/>
    </location>
</feature>
<dbReference type="PANTHER" id="PTHR31100">
    <property type="entry name" value="AT-HOOK MOTIF NUCLEAR-LOCALIZED PROTEIN 15"/>
    <property type="match status" value="1"/>
</dbReference>
<dbReference type="KEGG" id="var:108344083"/>
<dbReference type="InterPro" id="IPR005175">
    <property type="entry name" value="PPC_dom"/>
</dbReference>
<dbReference type="GO" id="GO:0003700">
    <property type="term" value="F:DNA-binding transcription factor activity"/>
    <property type="evidence" value="ECO:0007669"/>
    <property type="project" value="TreeGrafter"/>
</dbReference>
<dbReference type="PROSITE" id="PS51742">
    <property type="entry name" value="PPC"/>
    <property type="match status" value="1"/>
</dbReference>